<feature type="region of interest" description="Disordered" evidence="2">
    <location>
        <begin position="1"/>
        <end position="37"/>
    </location>
</feature>
<dbReference type="OMA" id="NCIKDSK"/>
<dbReference type="PANTHER" id="PTHR13191">
    <property type="entry name" value="RIBOSOMAL RNA PROCESSING PROTEIN 7-RELATED"/>
    <property type="match status" value="1"/>
</dbReference>
<evidence type="ECO:0000313" key="5">
    <source>
        <dbReference type="Proteomes" id="UP000054558"/>
    </source>
</evidence>
<dbReference type="InterPro" id="IPR024326">
    <property type="entry name" value="RRP7_C"/>
</dbReference>
<dbReference type="EMBL" id="DF236998">
    <property type="protein sequence ID" value="GAQ80219.1"/>
    <property type="molecule type" value="Genomic_DNA"/>
</dbReference>
<dbReference type="Gene3D" id="6.10.250.1770">
    <property type="match status" value="1"/>
</dbReference>
<dbReference type="PANTHER" id="PTHR13191:SF0">
    <property type="entry name" value="RIBOSOMAL RNA-PROCESSING PROTEIN 7 HOMOLOG A-RELATED"/>
    <property type="match status" value="1"/>
</dbReference>
<dbReference type="STRING" id="105231.A0A0U9HIK0"/>
<dbReference type="CDD" id="cd12951">
    <property type="entry name" value="RRP7_Rrp7A"/>
    <property type="match status" value="1"/>
</dbReference>
<dbReference type="GO" id="GO:0034456">
    <property type="term" value="C:UTP-C complex"/>
    <property type="evidence" value="ECO:0000318"/>
    <property type="project" value="GO_Central"/>
</dbReference>
<evidence type="ECO:0000313" key="4">
    <source>
        <dbReference type="EMBL" id="GAQ80219.1"/>
    </source>
</evidence>
<dbReference type="Pfam" id="PF12923">
    <property type="entry name" value="RRP7"/>
    <property type="match status" value="1"/>
</dbReference>
<gene>
    <name evidence="4" type="ORF">KFL_000490090</name>
</gene>
<reference evidence="4 5" key="1">
    <citation type="journal article" date="2014" name="Nat. Commun.">
        <title>Klebsormidium flaccidum genome reveals primary factors for plant terrestrial adaptation.</title>
        <authorList>
            <person name="Hori K."/>
            <person name="Maruyama F."/>
            <person name="Fujisawa T."/>
            <person name="Togashi T."/>
            <person name="Yamamoto N."/>
            <person name="Seo M."/>
            <person name="Sato S."/>
            <person name="Yamada T."/>
            <person name="Mori H."/>
            <person name="Tajima N."/>
            <person name="Moriyama T."/>
            <person name="Ikeuchi M."/>
            <person name="Watanabe M."/>
            <person name="Wada H."/>
            <person name="Kobayashi K."/>
            <person name="Saito M."/>
            <person name="Masuda T."/>
            <person name="Sasaki-Sekimoto Y."/>
            <person name="Mashiguchi K."/>
            <person name="Awai K."/>
            <person name="Shimojima M."/>
            <person name="Masuda S."/>
            <person name="Iwai M."/>
            <person name="Nobusawa T."/>
            <person name="Narise T."/>
            <person name="Kondo S."/>
            <person name="Saito H."/>
            <person name="Sato R."/>
            <person name="Murakawa M."/>
            <person name="Ihara Y."/>
            <person name="Oshima-Yamada Y."/>
            <person name="Ohtaka K."/>
            <person name="Satoh M."/>
            <person name="Sonobe K."/>
            <person name="Ishii M."/>
            <person name="Ohtani R."/>
            <person name="Kanamori-Sato M."/>
            <person name="Honoki R."/>
            <person name="Miyazaki D."/>
            <person name="Mochizuki H."/>
            <person name="Umetsu J."/>
            <person name="Higashi K."/>
            <person name="Shibata D."/>
            <person name="Kamiya Y."/>
            <person name="Sato N."/>
            <person name="Nakamura Y."/>
            <person name="Tabata S."/>
            <person name="Ida S."/>
            <person name="Kurokawa K."/>
            <person name="Ohta H."/>
        </authorList>
    </citation>
    <scope>NUCLEOTIDE SEQUENCE [LARGE SCALE GENOMIC DNA]</scope>
    <source>
        <strain evidence="4 5">NIES-2285</strain>
    </source>
</reference>
<sequence>MIGKAVVAMSTEPVQSGPGLSKEPPTETNGNGGGGELEGLAKWIKQYHDARPGLEVLQAQIDQWMAEFDVREEQARREREAKAAEDDGWTLVVGKAGRKKNTDAEGTAVGAVAPEVAARAAEEQARKKNKGQVLDFYRFQERDRRRSELMALQQKFDEDKKRIARLKASRKFRPY</sequence>
<feature type="domain" description="Ribosomal RNA-processing protein 7 C-terminal" evidence="3">
    <location>
        <begin position="50"/>
        <end position="175"/>
    </location>
</feature>
<accession>A0A0U9HIK0</accession>
<dbReference type="Proteomes" id="UP000054558">
    <property type="component" value="Unassembled WGS sequence"/>
</dbReference>
<dbReference type="GO" id="GO:0000028">
    <property type="term" value="P:ribosomal small subunit assembly"/>
    <property type="evidence" value="ECO:0000318"/>
    <property type="project" value="GO_Central"/>
</dbReference>
<dbReference type="InterPro" id="IPR040446">
    <property type="entry name" value="RRP7"/>
</dbReference>
<dbReference type="OrthoDB" id="5390at2759"/>
<dbReference type="GO" id="GO:0032545">
    <property type="term" value="C:CURI complex"/>
    <property type="evidence" value="ECO:0000318"/>
    <property type="project" value="GO_Central"/>
</dbReference>
<proteinExistence type="inferred from homology"/>
<evidence type="ECO:0000256" key="2">
    <source>
        <dbReference type="SAM" id="MobiDB-lite"/>
    </source>
</evidence>
<dbReference type="GO" id="GO:0006364">
    <property type="term" value="P:rRNA processing"/>
    <property type="evidence" value="ECO:0000318"/>
    <property type="project" value="GO_Central"/>
</dbReference>
<name>A0A0U9HIK0_KLENI</name>
<organism evidence="4 5">
    <name type="scientific">Klebsormidium nitens</name>
    <name type="common">Green alga</name>
    <name type="synonym">Ulothrix nitens</name>
    <dbReference type="NCBI Taxonomy" id="105231"/>
    <lineage>
        <taxon>Eukaryota</taxon>
        <taxon>Viridiplantae</taxon>
        <taxon>Streptophyta</taxon>
        <taxon>Klebsormidiophyceae</taxon>
        <taxon>Klebsormidiales</taxon>
        <taxon>Klebsormidiaceae</taxon>
        <taxon>Klebsormidium</taxon>
    </lineage>
</organism>
<evidence type="ECO:0000259" key="3">
    <source>
        <dbReference type="Pfam" id="PF12923"/>
    </source>
</evidence>
<evidence type="ECO:0000256" key="1">
    <source>
        <dbReference type="ARBA" id="ARBA00006110"/>
    </source>
</evidence>
<protein>
    <submittedName>
        <fullName evidence="4">Ribosomal RNA-processing protein 7</fullName>
    </submittedName>
</protein>
<comment type="similarity">
    <text evidence="1">Belongs to the RRP7 family.</text>
</comment>
<dbReference type="AlphaFoldDB" id="A0A0U9HIK0"/>
<keyword evidence="5" id="KW-1185">Reference proteome</keyword>